<dbReference type="InterPro" id="IPR050511">
    <property type="entry name" value="AMPK_gamma/SDS23_families"/>
</dbReference>
<dbReference type="OrthoDB" id="449052at2759"/>
<evidence type="ECO:0000256" key="2">
    <source>
        <dbReference type="ARBA" id="ARBA00023122"/>
    </source>
</evidence>
<evidence type="ECO:0000256" key="3">
    <source>
        <dbReference type="PROSITE-ProRule" id="PRU00703"/>
    </source>
</evidence>
<feature type="compositionally biased region" description="Polar residues" evidence="4">
    <location>
        <begin position="20"/>
        <end position="41"/>
    </location>
</feature>
<name>B9RV78_RICCO</name>
<reference evidence="7" key="1">
    <citation type="journal article" date="2010" name="Nat. Biotechnol.">
        <title>Draft genome sequence of the oilseed species Ricinus communis.</title>
        <authorList>
            <person name="Chan A.P."/>
            <person name="Crabtree J."/>
            <person name="Zhao Q."/>
            <person name="Lorenzi H."/>
            <person name="Orvis J."/>
            <person name="Puiu D."/>
            <person name="Melake-Berhan A."/>
            <person name="Jones K.M."/>
            <person name="Redman J."/>
            <person name="Chen G."/>
            <person name="Cahoon E.B."/>
            <person name="Gedil M."/>
            <person name="Stanke M."/>
            <person name="Haas B.J."/>
            <person name="Wortman J.R."/>
            <person name="Fraser-Liggett C.M."/>
            <person name="Ravel J."/>
            <person name="Rabinowicz P.D."/>
        </authorList>
    </citation>
    <scope>NUCLEOTIDE SEQUENCE [LARGE SCALE GENOMIC DNA]</scope>
    <source>
        <strain evidence="7">cv. Hale</strain>
    </source>
</reference>
<dbReference type="InterPro" id="IPR000644">
    <property type="entry name" value="CBS_dom"/>
</dbReference>
<keyword evidence="2 3" id="KW-0129">CBS domain</keyword>
<dbReference type="STRING" id="3988.B9RV78"/>
<feature type="domain" description="CBS" evidence="5">
    <location>
        <begin position="341"/>
        <end position="400"/>
    </location>
</feature>
<dbReference type="SMART" id="SM00116">
    <property type="entry name" value="CBS"/>
    <property type="match status" value="2"/>
</dbReference>
<dbReference type="SUPFAM" id="SSF54631">
    <property type="entry name" value="CBS-domain pair"/>
    <property type="match status" value="2"/>
</dbReference>
<dbReference type="EMBL" id="EQ973818">
    <property type="protein sequence ID" value="EEF44811.1"/>
    <property type="molecule type" value="Genomic_DNA"/>
</dbReference>
<evidence type="ECO:0000313" key="7">
    <source>
        <dbReference type="Proteomes" id="UP000008311"/>
    </source>
</evidence>
<keyword evidence="1" id="KW-0677">Repeat</keyword>
<dbReference type="InterPro" id="IPR046342">
    <property type="entry name" value="CBS_dom_sf"/>
</dbReference>
<dbReference type="KEGG" id="rcu:8282348"/>
<organism evidence="6 7">
    <name type="scientific">Ricinus communis</name>
    <name type="common">Castor bean</name>
    <dbReference type="NCBI Taxonomy" id="3988"/>
    <lineage>
        <taxon>Eukaryota</taxon>
        <taxon>Viridiplantae</taxon>
        <taxon>Streptophyta</taxon>
        <taxon>Embryophyta</taxon>
        <taxon>Tracheophyta</taxon>
        <taxon>Spermatophyta</taxon>
        <taxon>Magnoliopsida</taxon>
        <taxon>eudicotyledons</taxon>
        <taxon>Gunneridae</taxon>
        <taxon>Pentapetalae</taxon>
        <taxon>rosids</taxon>
        <taxon>fabids</taxon>
        <taxon>Malpighiales</taxon>
        <taxon>Euphorbiaceae</taxon>
        <taxon>Acalyphoideae</taxon>
        <taxon>Acalypheae</taxon>
        <taxon>Ricinus</taxon>
    </lineage>
</organism>
<gene>
    <name evidence="6" type="ORF">RCOM_0900640</name>
</gene>
<dbReference type="AlphaFoldDB" id="B9RV78"/>
<evidence type="ECO:0000259" key="5">
    <source>
        <dbReference type="PROSITE" id="PS51371"/>
    </source>
</evidence>
<protein>
    <submittedName>
        <fullName evidence="6">AMP-activated protein kinase, gamma regulatory subunit, putative</fullName>
    </submittedName>
</protein>
<dbReference type="FunCoup" id="B9RV78">
    <property type="interactions" value="207"/>
</dbReference>
<evidence type="ECO:0000256" key="1">
    <source>
        <dbReference type="ARBA" id="ARBA00022737"/>
    </source>
</evidence>
<proteinExistence type="predicted"/>
<accession>B9RV78</accession>
<dbReference type="PANTHER" id="PTHR13780">
    <property type="entry name" value="AMP-ACTIVATED PROTEIN KINASE, GAMMA REGULATORY SUBUNIT"/>
    <property type="match status" value="1"/>
</dbReference>
<dbReference type="PANTHER" id="PTHR13780:SF101">
    <property type="entry name" value="SNF1-RELATED PROTEIN KINASE REGULATORY SUBUNIT GAMMA-LIKE PV42A"/>
    <property type="match status" value="1"/>
</dbReference>
<sequence>MNLMQKRPLTLFTLAKQKSPRNMQEQKLDLNTSTKSLPSQNERLKDRRVKDLMVDKRRLVEVPYTASLAHTMNTLVANQVVAVPVAAPPGHWIGAGGSMIMESDKQTGAVRKHYIGMVTMLDILAHIAGDDQMNGGDDDASDLDRKMSVPVSSIIGHCLEGLSLWTLNPNTSILDCMEVFSKGIHRALVPLDSHMENISGVELVESASSYRMLTQMDLVKFLKEHASELQGFISRPVSEIGAVNENVYAITGHTKVIDAIKCMRASLLNAVPIVVASDSLEDYSKKLINGKGRKLIGTFSATDLRGCHLTALQTWLPLTALEFTESVASAPIYASPNASNMPPRELVTCYLGSPLEEVIDKAVTKHVHRVWAVDQQGFLVGLVSLTDIIKVVRASLLSDTHVA</sequence>
<dbReference type="GO" id="GO:0016301">
    <property type="term" value="F:kinase activity"/>
    <property type="evidence" value="ECO:0007669"/>
    <property type="project" value="UniProtKB-KW"/>
</dbReference>
<evidence type="ECO:0000313" key="6">
    <source>
        <dbReference type="EMBL" id="EEF44811.1"/>
    </source>
</evidence>
<dbReference type="Pfam" id="PF00571">
    <property type="entry name" value="CBS"/>
    <property type="match status" value="1"/>
</dbReference>
<evidence type="ECO:0000256" key="4">
    <source>
        <dbReference type="SAM" id="MobiDB-lite"/>
    </source>
</evidence>
<keyword evidence="7" id="KW-1185">Reference proteome</keyword>
<dbReference type="InParanoid" id="B9RV78"/>
<dbReference type="Proteomes" id="UP000008311">
    <property type="component" value="Unassembled WGS sequence"/>
</dbReference>
<dbReference type="Gene3D" id="3.10.580.10">
    <property type="entry name" value="CBS-domain"/>
    <property type="match status" value="2"/>
</dbReference>
<dbReference type="PROSITE" id="PS51371">
    <property type="entry name" value="CBS"/>
    <property type="match status" value="1"/>
</dbReference>
<feature type="region of interest" description="Disordered" evidence="4">
    <location>
        <begin position="18"/>
        <end position="43"/>
    </location>
</feature>
<dbReference type="eggNOG" id="KOG1764">
    <property type="taxonomic scope" value="Eukaryota"/>
</dbReference>